<name>A0A2C5Z4M8_9HYPO</name>
<evidence type="ECO:0000313" key="3">
    <source>
        <dbReference type="Proteomes" id="UP000226431"/>
    </source>
</evidence>
<dbReference type="AlphaFoldDB" id="A0A2C5Z4M8"/>
<keyword evidence="3" id="KW-1185">Reference proteome</keyword>
<comment type="caution">
    <text evidence="2">The sequence shown here is derived from an EMBL/GenBank/DDBJ whole genome shotgun (WGS) entry which is preliminary data.</text>
</comment>
<evidence type="ECO:0000313" key="2">
    <source>
        <dbReference type="EMBL" id="PHH74793.1"/>
    </source>
</evidence>
<feature type="region of interest" description="Disordered" evidence="1">
    <location>
        <begin position="1"/>
        <end position="21"/>
    </location>
</feature>
<gene>
    <name evidence="2" type="ORF">CDD80_2836</name>
</gene>
<organism evidence="2 3">
    <name type="scientific">Ophiocordyceps camponoti-rufipedis</name>
    <dbReference type="NCBI Taxonomy" id="2004952"/>
    <lineage>
        <taxon>Eukaryota</taxon>
        <taxon>Fungi</taxon>
        <taxon>Dikarya</taxon>
        <taxon>Ascomycota</taxon>
        <taxon>Pezizomycotina</taxon>
        <taxon>Sordariomycetes</taxon>
        <taxon>Hypocreomycetidae</taxon>
        <taxon>Hypocreales</taxon>
        <taxon>Ophiocordycipitaceae</taxon>
        <taxon>Ophiocordyceps</taxon>
    </lineage>
</organism>
<feature type="compositionally biased region" description="Pro residues" evidence="1">
    <location>
        <begin position="1"/>
        <end position="11"/>
    </location>
</feature>
<protein>
    <submittedName>
        <fullName evidence="2">Uncharacterized protein</fullName>
    </submittedName>
</protein>
<dbReference type="EMBL" id="NJES01000252">
    <property type="protein sequence ID" value="PHH74793.1"/>
    <property type="molecule type" value="Genomic_DNA"/>
</dbReference>
<sequence length="119" mass="13280">MPAPTRTPPMPSRESDTEPTTLERSISNMEATWLIGEPLFVWNQHSDSEPEIGSTPASPSRWPGIGDGPDVTTMSDLGPIHPLVLVRRTAIEGQTVRARYLSREEMEAEARTEGMMMWM</sequence>
<accession>A0A2C5Z4M8</accession>
<feature type="region of interest" description="Disordered" evidence="1">
    <location>
        <begin position="45"/>
        <end position="74"/>
    </location>
</feature>
<evidence type="ECO:0000256" key="1">
    <source>
        <dbReference type="SAM" id="MobiDB-lite"/>
    </source>
</evidence>
<reference evidence="2 3" key="1">
    <citation type="submission" date="2017-06" db="EMBL/GenBank/DDBJ databases">
        <title>Ant-infecting Ophiocordyceps genomes reveal a high diversity of potential behavioral manipulation genes and a possible major role for enterotoxins.</title>
        <authorList>
            <person name="De Bekker C."/>
            <person name="Evans H.C."/>
            <person name="Brachmann A."/>
            <person name="Hughes D.P."/>
        </authorList>
    </citation>
    <scope>NUCLEOTIDE SEQUENCE [LARGE SCALE GENOMIC DNA]</scope>
    <source>
        <strain evidence="2 3">Map16</strain>
    </source>
</reference>
<proteinExistence type="predicted"/>
<dbReference type="Proteomes" id="UP000226431">
    <property type="component" value="Unassembled WGS sequence"/>
</dbReference>